<keyword evidence="15" id="KW-1185">Reference proteome</keyword>
<dbReference type="Gene3D" id="1.10.287.130">
    <property type="match status" value="1"/>
</dbReference>
<keyword evidence="10 11" id="KW-0472">Membrane</keyword>
<dbReference type="CDD" id="cd00082">
    <property type="entry name" value="HisKA"/>
    <property type="match status" value="1"/>
</dbReference>
<evidence type="ECO:0000256" key="7">
    <source>
        <dbReference type="ARBA" id="ARBA00022777"/>
    </source>
</evidence>
<dbReference type="InterPro" id="IPR003660">
    <property type="entry name" value="HAMP_dom"/>
</dbReference>
<comment type="subcellular location">
    <subcellularLocation>
        <location evidence="2">Membrane</location>
    </subcellularLocation>
</comment>
<dbReference type="Pfam" id="PF02518">
    <property type="entry name" value="HATPase_c"/>
    <property type="match status" value="1"/>
</dbReference>
<dbReference type="GO" id="GO:0000155">
    <property type="term" value="F:phosphorelay sensor kinase activity"/>
    <property type="evidence" value="ECO:0007669"/>
    <property type="project" value="InterPro"/>
</dbReference>
<evidence type="ECO:0000256" key="2">
    <source>
        <dbReference type="ARBA" id="ARBA00004370"/>
    </source>
</evidence>
<dbReference type="InterPro" id="IPR036097">
    <property type="entry name" value="HisK_dim/P_sf"/>
</dbReference>
<keyword evidence="8 11" id="KW-1133">Transmembrane helix</keyword>
<feature type="domain" description="Histidine kinase" evidence="12">
    <location>
        <begin position="238"/>
        <end position="456"/>
    </location>
</feature>
<name>A0A7J5TY20_9BACT</name>
<reference evidence="14 15" key="1">
    <citation type="submission" date="2019-10" db="EMBL/GenBank/DDBJ databases">
        <title>Rudanella paleaurantiibacter sp. nov., isolated from sludge.</title>
        <authorList>
            <person name="Xu S.Q."/>
        </authorList>
    </citation>
    <scope>NUCLEOTIDE SEQUENCE [LARGE SCALE GENOMIC DNA]</scope>
    <source>
        <strain evidence="14 15">HX-22-17</strain>
    </source>
</reference>
<evidence type="ECO:0000313" key="14">
    <source>
        <dbReference type="EMBL" id="KAB7730014.1"/>
    </source>
</evidence>
<evidence type="ECO:0000256" key="10">
    <source>
        <dbReference type="ARBA" id="ARBA00023136"/>
    </source>
</evidence>
<dbReference type="InterPro" id="IPR003661">
    <property type="entry name" value="HisK_dim/P_dom"/>
</dbReference>
<evidence type="ECO:0000256" key="6">
    <source>
        <dbReference type="ARBA" id="ARBA00022692"/>
    </source>
</evidence>
<evidence type="ECO:0000256" key="4">
    <source>
        <dbReference type="ARBA" id="ARBA00022553"/>
    </source>
</evidence>
<dbReference type="RefSeq" id="WP_152124631.1">
    <property type="nucleotide sequence ID" value="NZ_WELI01000005.1"/>
</dbReference>
<dbReference type="SUPFAM" id="SSF55874">
    <property type="entry name" value="ATPase domain of HSP90 chaperone/DNA topoisomerase II/histidine kinase"/>
    <property type="match status" value="1"/>
</dbReference>
<evidence type="ECO:0000259" key="13">
    <source>
        <dbReference type="PROSITE" id="PS50885"/>
    </source>
</evidence>
<dbReference type="SMART" id="SM00387">
    <property type="entry name" value="HATPase_c"/>
    <property type="match status" value="1"/>
</dbReference>
<dbReference type="PROSITE" id="PS50109">
    <property type="entry name" value="HIS_KIN"/>
    <property type="match status" value="1"/>
</dbReference>
<comment type="caution">
    <text evidence="14">The sequence shown here is derived from an EMBL/GenBank/DDBJ whole genome shotgun (WGS) entry which is preliminary data.</text>
</comment>
<dbReference type="InterPro" id="IPR003594">
    <property type="entry name" value="HATPase_dom"/>
</dbReference>
<comment type="catalytic activity">
    <reaction evidence="1">
        <text>ATP + protein L-histidine = ADP + protein N-phospho-L-histidine.</text>
        <dbReference type="EC" id="2.7.13.3"/>
    </reaction>
</comment>
<evidence type="ECO:0000256" key="5">
    <source>
        <dbReference type="ARBA" id="ARBA00022679"/>
    </source>
</evidence>
<dbReference type="CDD" id="cd00075">
    <property type="entry name" value="HATPase"/>
    <property type="match status" value="1"/>
</dbReference>
<organism evidence="14 15">
    <name type="scientific">Rudanella paleaurantiibacter</name>
    <dbReference type="NCBI Taxonomy" id="2614655"/>
    <lineage>
        <taxon>Bacteria</taxon>
        <taxon>Pseudomonadati</taxon>
        <taxon>Bacteroidota</taxon>
        <taxon>Cytophagia</taxon>
        <taxon>Cytophagales</taxon>
        <taxon>Cytophagaceae</taxon>
        <taxon>Rudanella</taxon>
    </lineage>
</organism>
<dbReference type="FunFam" id="1.10.287.130:FF:000001">
    <property type="entry name" value="Two-component sensor histidine kinase"/>
    <property type="match status" value="1"/>
</dbReference>
<evidence type="ECO:0000256" key="9">
    <source>
        <dbReference type="ARBA" id="ARBA00023012"/>
    </source>
</evidence>
<evidence type="ECO:0000256" key="1">
    <source>
        <dbReference type="ARBA" id="ARBA00000085"/>
    </source>
</evidence>
<evidence type="ECO:0000256" key="11">
    <source>
        <dbReference type="SAM" id="Phobius"/>
    </source>
</evidence>
<feature type="transmembrane region" description="Helical" evidence="11">
    <location>
        <begin position="153"/>
        <end position="176"/>
    </location>
</feature>
<feature type="domain" description="HAMP" evidence="13">
    <location>
        <begin position="177"/>
        <end position="230"/>
    </location>
</feature>
<dbReference type="PRINTS" id="PR00344">
    <property type="entry name" value="BCTRLSENSOR"/>
</dbReference>
<dbReference type="EMBL" id="WELI01000005">
    <property type="protein sequence ID" value="KAB7730014.1"/>
    <property type="molecule type" value="Genomic_DNA"/>
</dbReference>
<dbReference type="PANTHER" id="PTHR45436">
    <property type="entry name" value="SENSOR HISTIDINE KINASE YKOH"/>
    <property type="match status" value="1"/>
</dbReference>
<dbReference type="Pfam" id="PF00512">
    <property type="entry name" value="HisKA"/>
    <property type="match status" value="1"/>
</dbReference>
<keyword evidence="4" id="KW-0597">Phosphoprotein</keyword>
<dbReference type="PROSITE" id="PS50885">
    <property type="entry name" value="HAMP"/>
    <property type="match status" value="1"/>
</dbReference>
<keyword evidence="9" id="KW-0902">Two-component regulatory system</keyword>
<dbReference type="GO" id="GO:0005886">
    <property type="term" value="C:plasma membrane"/>
    <property type="evidence" value="ECO:0007669"/>
    <property type="project" value="TreeGrafter"/>
</dbReference>
<accession>A0A7J5TY20</accession>
<dbReference type="InterPro" id="IPR005467">
    <property type="entry name" value="His_kinase_dom"/>
</dbReference>
<dbReference type="AlphaFoldDB" id="A0A7J5TY20"/>
<dbReference type="PANTHER" id="PTHR45436:SF5">
    <property type="entry name" value="SENSOR HISTIDINE KINASE TRCS"/>
    <property type="match status" value="1"/>
</dbReference>
<dbReference type="InterPro" id="IPR036890">
    <property type="entry name" value="HATPase_C_sf"/>
</dbReference>
<dbReference type="Gene3D" id="6.10.340.10">
    <property type="match status" value="1"/>
</dbReference>
<feature type="transmembrane region" description="Helical" evidence="11">
    <location>
        <begin position="12"/>
        <end position="34"/>
    </location>
</feature>
<protein>
    <recommendedName>
        <fullName evidence="3">histidine kinase</fullName>
        <ecNumber evidence="3">2.7.13.3</ecNumber>
    </recommendedName>
</protein>
<evidence type="ECO:0000313" key="15">
    <source>
        <dbReference type="Proteomes" id="UP000488299"/>
    </source>
</evidence>
<sequence>MTIRNRLTLRFTGLVSSILLLVFVSIYAFCWFFISADFYRRLDRKASTTGDMLIRHRLDADLIRQLGRLRKDQLPSQKIMVFDARDSLIFATNEALTVPIPATTLTKIRAGEQTDFRQGIYYLSGSRYTTDSGGYVVIACAQNTDGDDFLSRLLLALSGLFILIVGVTTLAGWVFAGDALRPMQRLDQTLSHIFPHNRDERLPVGPESDEISRLSLTINSLLDRVGESFRVQRMFVANVSHELRNPLTQISSQLEVSLLNRRDPDAYQKTIRSVLEDVTELTALTRELLQLSQVSGDGTAGLLTGRIRIDEIVWDVRDQVNAMQPGYRVQVEWGDLPDDPDWLTIQGNKTLLRTALKNLTENACKFSDDGRALLRVRVHPEQVQIDVQNTGTPIPAADLPYIFEPFYRSRQTADVRGYGVGLSLVERIARVHGGGVTVSSEVGRPTVFTVALPRPSPEWSHHQVAEQSY</sequence>
<dbReference type="Gene3D" id="3.30.565.10">
    <property type="entry name" value="Histidine kinase-like ATPase, C-terminal domain"/>
    <property type="match status" value="1"/>
</dbReference>
<keyword evidence="7" id="KW-0418">Kinase</keyword>
<dbReference type="InterPro" id="IPR004358">
    <property type="entry name" value="Sig_transdc_His_kin-like_C"/>
</dbReference>
<dbReference type="InterPro" id="IPR050428">
    <property type="entry name" value="TCS_sensor_his_kinase"/>
</dbReference>
<dbReference type="SUPFAM" id="SSF47384">
    <property type="entry name" value="Homodimeric domain of signal transducing histidine kinase"/>
    <property type="match status" value="1"/>
</dbReference>
<dbReference type="Proteomes" id="UP000488299">
    <property type="component" value="Unassembled WGS sequence"/>
</dbReference>
<dbReference type="EC" id="2.7.13.3" evidence="3"/>
<dbReference type="SMART" id="SM00388">
    <property type="entry name" value="HisKA"/>
    <property type="match status" value="1"/>
</dbReference>
<keyword evidence="5" id="KW-0808">Transferase</keyword>
<evidence type="ECO:0000256" key="3">
    <source>
        <dbReference type="ARBA" id="ARBA00012438"/>
    </source>
</evidence>
<gene>
    <name evidence="14" type="ORF">F5984_12575</name>
</gene>
<evidence type="ECO:0000259" key="12">
    <source>
        <dbReference type="PROSITE" id="PS50109"/>
    </source>
</evidence>
<keyword evidence="6 11" id="KW-0812">Transmembrane</keyword>
<evidence type="ECO:0000256" key="8">
    <source>
        <dbReference type="ARBA" id="ARBA00022989"/>
    </source>
</evidence>
<proteinExistence type="predicted"/>